<dbReference type="GO" id="GO:0016787">
    <property type="term" value="F:hydrolase activity"/>
    <property type="evidence" value="ECO:0007669"/>
    <property type="project" value="UniProtKB-KW"/>
</dbReference>
<dbReference type="GO" id="GO:0030638">
    <property type="term" value="P:polyketide metabolic process"/>
    <property type="evidence" value="ECO:0007669"/>
    <property type="project" value="InterPro"/>
</dbReference>
<organism evidence="2 3">
    <name type="scientific">Ramularia collo-cygni</name>
    <dbReference type="NCBI Taxonomy" id="112498"/>
    <lineage>
        <taxon>Eukaryota</taxon>
        <taxon>Fungi</taxon>
        <taxon>Dikarya</taxon>
        <taxon>Ascomycota</taxon>
        <taxon>Pezizomycotina</taxon>
        <taxon>Dothideomycetes</taxon>
        <taxon>Dothideomycetidae</taxon>
        <taxon>Mycosphaerellales</taxon>
        <taxon>Mycosphaerellaceae</taxon>
        <taxon>Ramularia</taxon>
    </lineage>
</organism>
<dbReference type="Gene3D" id="3.10.450.50">
    <property type="match status" value="1"/>
</dbReference>
<accession>A0A2D3UQ47</accession>
<gene>
    <name evidence="2" type="ORF">RCC_00164</name>
</gene>
<dbReference type="InterPro" id="IPR032710">
    <property type="entry name" value="NTF2-like_dom_sf"/>
</dbReference>
<keyword evidence="2" id="KW-0378">Hydrolase</keyword>
<reference evidence="2 3" key="1">
    <citation type="submission" date="2016-03" db="EMBL/GenBank/DDBJ databases">
        <authorList>
            <person name="Ploux O."/>
        </authorList>
    </citation>
    <scope>NUCLEOTIDE SEQUENCE [LARGE SCALE GENOMIC DNA]</scope>
    <source>
        <strain evidence="2 3">URUG2</strain>
    </source>
</reference>
<dbReference type="EMBL" id="FJUY01000001">
    <property type="protein sequence ID" value="CZT14190.1"/>
    <property type="molecule type" value="Genomic_DNA"/>
</dbReference>
<dbReference type="Proteomes" id="UP000225277">
    <property type="component" value="Unassembled WGS sequence"/>
</dbReference>
<dbReference type="PANTHER" id="PTHR38436:SF3">
    <property type="entry name" value="CARBOXYMETHYLENEBUTENOLIDASE-RELATED"/>
    <property type="match status" value="1"/>
</dbReference>
<dbReference type="PANTHER" id="PTHR38436">
    <property type="entry name" value="POLYKETIDE CYCLASE SNOAL-LIKE DOMAIN"/>
    <property type="match status" value="1"/>
</dbReference>
<dbReference type="OrthoDB" id="5440at2759"/>
<evidence type="ECO:0000313" key="2">
    <source>
        <dbReference type="EMBL" id="CZT14190.1"/>
    </source>
</evidence>
<dbReference type="GeneID" id="35595568"/>
<keyword evidence="3" id="KW-1185">Reference proteome</keyword>
<dbReference type="AlphaFoldDB" id="A0A2D3UQ47"/>
<evidence type="ECO:0000313" key="3">
    <source>
        <dbReference type="Proteomes" id="UP000225277"/>
    </source>
</evidence>
<feature type="region of interest" description="Disordered" evidence="1">
    <location>
        <begin position="344"/>
        <end position="384"/>
    </location>
</feature>
<dbReference type="InterPro" id="IPR009959">
    <property type="entry name" value="Cyclase_SnoaL-like"/>
</dbReference>
<sequence length="384" mass="42124">MSTSSGFLKFNSRPTQLYVTADEDEFDTLFLSYLQEEGFKATYLPYRGGGRAYFNELKHLADDLEIGESYGIIAFASAATDCLEFHIKPQPKLAALIAYYPTEIPKPNTKYPVHLKVLCHIAGSQCFAPAFPSYTYQGTLPGFAEFDLEEYDKIAASLSWTRSLTTIRKAFQVELDKGLQSAKDAHVSQICSRHDLAGALGTMALDCFVNNVPTMTGGVGKEQLLKFYKDYFISKGPPSLTVKLISRTLGVDRVVDEMIVSFKHTHDIPWILPSVAPTGKQVHIAMVSVVSVRGGKLVSESTYWDQASVLVQVGLLNPSLVPENFKKQGLKRLPVYEAETAAKVLDEDSHPSNGLLADWGKPRAENGLPARPKQAADGGHAKGS</sequence>
<proteinExistence type="predicted"/>
<dbReference type="STRING" id="112498.A0A2D3UQ47"/>
<dbReference type="SUPFAM" id="SSF54427">
    <property type="entry name" value="NTF2-like"/>
    <property type="match status" value="1"/>
</dbReference>
<dbReference type="RefSeq" id="XP_023621088.1">
    <property type="nucleotide sequence ID" value="XM_023765320.1"/>
</dbReference>
<evidence type="ECO:0000256" key="1">
    <source>
        <dbReference type="SAM" id="MobiDB-lite"/>
    </source>
</evidence>
<protein>
    <submittedName>
        <fullName evidence="2">Related to dienelactone hydrolase and related enzymes</fullName>
    </submittedName>
</protein>
<name>A0A2D3UQ47_9PEZI</name>